<dbReference type="Proteomes" id="UP001519291">
    <property type="component" value="Unassembled WGS sequence"/>
</dbReference>
<evidence type="ECO:0000256" key="1">
    <source>
        <dbReference type="SAM" id="SignalP"/>
    </source>
</evidence>
<organism evidence="2 3">
    <name type="scientific">Streptomyces syringium</name>
    <dbReference type="NCBI Taxonomy" id="76729"/>
    <lineage>
        <taxon>Bacteria</taxon>
        <taxon>Bacillati</taxon>
        <taxon>Actinomycetota</taxon>
        <taxon>Actinomycetes</taxon>
        <taxon>Kitasatosporales</taxon>
        <taxon>Streptomycetaceae</taxon>
        <taxon>Streptomyces</taxon>
    </lineage>
</organism>
<reference evidence="2 3" key="1">
    <citation type="submission" date="2021-03" db="EMBL/GenBank/DDBJ databases">
        <title>Sequencing the genomes of 1000 actinobacteria strains.</title>
        <authorList>
            <person name="Klenk H.-P."/>
        </authorList>
    </citation>
    <scope>NUCLEOTIDE SEQUENCE [LARGE SCALE GENOMIC DNA]</scope>
    <source>
        <strain evidence="2 3">DSM 41480</strain>
    </source>
</reference>
<gene>
    <name evidence="2" type="ORF">JO379_000190</name>
</gene>
<evidence type="ECO:0000313" key="3">
    <source>
        <dbReference type="Proteomes" id="UP001519291"/>
    </source>
</evidence>
<comment type="caution">
    <text evidence="2">The sequence shown here is derived from an EMBL/GenBank/DDBJ whole genome shotgun (WGS) entry which is preliminary data.</text>
</comment>
<dbReference type="EMBL" id="JAGIOH010000001">
    <property type="protein sequence ID" value="MBP2400721.1"/>
    <property type="molecule type" value="Genomic_DNA"/>
</dbReference>
<feature type="chain" id="PRO_5046425418" evidence="1">
    <location>
        <begin position="31"/>
        <end position="264"/>
    </location>
</feature>
<evidence type="ECO:0000313" key="2">
    <source>
        <dbReference type="EMBL" id="MBP2400721.1"/>
    </source>
</evidence>
<feature type="signal peptide" evidence="1">
    <location>
        <begin position="1"/>
        <end position="30"/>
    </location>
</feature>
<sequence length="264" mass="25834">MNHRQRLVSSFAVFISTAALTLGTASVALASDAPSQAEGTAATVEKATGTTSIAPAPASGTTIPQRSTGDAKTIAATGDAVSIALPSNNNVIGTKAGKNTTVYPGAAKATDLAIQPTTDGGLRTLAVLKNATAPREQRYDIGLPDGARLVKLNTGAVAAVTKNGTFLGGFTTPWAKDATGNPIPTSYRIDGNALIQSVQTTDSTAFPVVADPKWVNDAAKGAAMGLATGCVSGAVAGGGAGCIPGAVAGGLGGAVAGVVGGLFD</sequence>
<dbReference type="GeneID" id="91567087"/>
<dbReference type="RefSeq" id="WP_209513313.1">
    <property type="nucleotide sequence ID" value="NZ_JAGIOH010000001.1"/>
</dbReference>
<proteinExistence type="predicted"/>
<keyword evidence="1" id="KW-0732">Signal</keyword>
<name>A0ABS4XW35_9ACTN</name>
<protein>
    <submittedName>
        <fullName evidence="2">Uncharacterized protein</fullName>
    </submittedName>
</protein>
<accession>A0ABS4XW35</accession>
<keyword evidence="3" id="KW-1185">Reference proteome</keyword>